<dbReference type="Gene3D" id="3.30.870.10">
    <property type="entry name" value="Endonuclease Chain A"/>
    <property type="match status" value="2"/>
</dbReference>
<dbReference type="Pfam" id="PF13091">
    <property type="entry name" value="PLDc_2"/>
    <property type="match status" value="2"/>
</dbReference>
<dbReference type="GO" id="GO:0030572">
    <property type="term" value="F:phosphatidyltransferase activity"/>
    <property type="evidence" value="ECO:0007669"/>
    <property type="project" value="UniProtKB-ARBA"/>
</dbReference>
<dbReference type="GO" id="GO:0005576">
    <property type="term" value="C:extracellular region"/>
    <property type="evidence" value="ECO:0007669"/>
    <property type="project" value="UniProtKB-SubCell"/>
</dbReference>
<evidence type="ECO:0000259" key="6">
    <source>
        <dbReference type="PROSITE" id="PS50035"/>
    </source>
</evidence>
<feature type="domain" description="PLD phosphodiesterase" evidence="6">
    <location>
        <begin position="288"/>
        <end position="314"/>
    </location>
</feature>
<dbReference type="PANTHER" id="PTHR21248">
    <property type="entry name" value="CARDIOLIPIN SYNTHASE"/>
    <property type="match status" value="1"/>
</dbReference>
<evidence type="ECO:0000256" key="5">
    <source>
        <dbReference type="ARBA" id="ARBA00029594"/>
    </source>
</evidence>
<dbReference type="InterPro" id="IPR001736">
    <property type="entry name" value="PLipase_D/transphosphatidylase"/>
</dbReference>
<proteinExistence type="predicted"/>
<evidence type="ECO:0000256" key="3">
    <source>
        <dbReference type="ARBA" id="ARBA00018392"/>
    </source>
</evidence>
<dbReference type="PROSITE" id="PS50035">
    <property type="entry name" value="PLD"/>
    <property type="match status" value="2"/>
</dbReference>
<dbReference type="EMBL" id="QFNN01000024">
    <property type="protein sequence ID" value="PZO90628.1"/>
    <property type="molecule type" value="Genomic_DNA"/>
</dbReference>
<dbReference type="CDD" id="cd09110">
    <property type="entry name" value="PLDc_CLS_1"/>
    <property type="match status" value="1"/>
</dbReference>
<dbReference type="SMART" id="SM00155">
    <property type="entry name" value="PLDc"/>
    <property type="match status" value="2"/>
</dbReference>
<evidence type="ECO:0000256" key="1">
    <source>
        <dbReference type="ARBA" id="ARBA00003145"/>
    </source>
</evidence>
<evidence type="ECO:0000313" key="8">
    <source>
        <dbReference type="Proteomes" id="UP000249066"/>
    </source>
</evidence>
<organism evidence="7 8">
    <name type="scientific">Sphingomonas sanxanigenens</name>
    <dbReference type="NCBI Taxonomy" id="397260"/>
    <lineage>
        <taxon>Bacteria</taxon>
        <taxon>Pseudomonadati</taxon>
        <taxon>Pseudomonadota</taxon>
        <taxon>Alphaproteobacteria</taxon>
        <taxon>Sphingomonadales</taxon>
        <taxon>Sphingomonadaceae</taxon>
        <taxon>Sphingomonas</taxon>
    </lineage>
</organism>
<dbReference type="SUPFAM" id="SSF56024">
    <property type="entry name" value="Phospholipase D/nuclease"/>
    <property type="match status" value="2"/>
</dbReference>
<evidence type="ECO:0000256" key="4">
    <source>
        <dbReference type="ARBA" id="ARBA00022525"/>
    </source>
</evidence>
<dbReference type="PANTHER" id="PTHR21248:SF12">
    <property type="entry name" value="CARDIOLIPIN SYNTHASE C"/>
    <property type="match status" value="1"/>
</dbReference>
<name>A0A2W5C8I2_9SPHN</name>
<gene>
    <name evidence="7" type="ORF">DI623_06160</name>
</gene>
<comment type="caution">
    <text evidence="7">The sequence shown here is derived from an EMBL/GenBank/DDBJ whole genome shotgun (WGS) entry which is preliminary data.</text>
</comment>
<dbReference type="AlphaFoldDB" id="A0A2W5C8I2"/>
<comment type="function">
    <text evidence="1">Could be a virulence factor.</text>
</comment>
<dbReference type="GO" id="GO:0032049">
    <property type="term" value="P:cardiolipin biosynthetic process"/>
    <property type="evidence" value="ECO:0007669"/>
    <property type="project" value="UniProtKB-ARBA"/>
</dbReference>
<evidence type="ECO:0000313" key="7">
    <source>
        <dbReference type="EMBL" id="PZO90628.1"/>
    </source>
</evidence>
<protein>
    <recommendedName>
        <fullName evidence="3">Phospholipase D</fullName>
    </recommendedName>
    <alternativeName>
        <fullName evidence="5">Choline phosphatase</fullName>
    </alternativeName>
</protein>
<evidence type="ECO:0000256" key="2">
    <source>
        <dbReference type="ARBA" id="ARBA00004613"/>
    </source>
</evidence>
<comment type="subcellular location">
    <subcellularLocation>
        <location evidence="2">Secreted</location>
    </subcellularLocation>
</comment>
<feature type="domain" description="PLD phosphodiesterase" evidence="6">
    <location>
        <begin position="113"/>
        <end position="140"/>
    </location>
</feature>
<accession>A0A2W5C8I2</accession>
<keyword evidence="4" id="KW-0964">Secreted</keyword>
<dbReference type="Proteomes" id="UP000249066">
    <property type="component" value="Unassembled WGS sequence"/>
</dbReference>
<dbReference type="InterPro" id="IPR025202">
    <property type="entry name" value="PLD-like_dom"/>
</dbReference>
<reference evidence="7 8" key="1">
    <citation type="submission" date="2017-08" db="EMBL/GenBank/DDBJ databases">
        <title>Infants hospitalized years apart are colonized by the same room-sourced microbial strains.</title>
        <authorList>
            <person name="Brooks B."/>
            <person name="Olm M.R."/>
            <person name="Firek B.A."/>
            <person name="Baker R."/>
            <person name="Thomas B.C."/>
            <person name="Morowitz M.J."/>
            <person name="Banfield J.F."/>
        </authorList>
    </citation>
    <scope>NUCLEOTIDE SEQUENCE [LARGE SCALE GENOMIC DNA]</scope>
    <source>
        <strain evidence="7">S2_018_000_R2_101</strain>
    </source>
</reference>
<sequence length="392" mass="44453">MSDDAARTDDDSHLVDGNRLRLITEGPARIEALVDLIDGAKQSLRLLYYTFAADHSGLRVRDAIEAAAHRGVKVSLIVDGFGSGDALNRHFFAPLVAAGVDFYRFIPQLGRRYLLRNHQKLALADEACAIIGGFNIEDDYFRRVEEGGWRDLGLRIDGSAARPLASYFDMLADWSRHPRPRIRRLRRALRRWGTQQGKVHWLLGGPTRRLNPWARAVKRELQQARRLDLAAAYFAPNPSMLRRIDRIGTRGTARIMTAARSDNSTTIGAARFTYAGLLRKGVRIYEYQPTKLHTKLMIVNDRVHVGSANFDMRSLYLNMEIMLSVEDTTFAARMRAYFEEELARSREWRLADVAGAANALMRLRWMGCYFIVAVLDYSITRRLNIGAGGPEE</sequence>